<keyword evidence="4" id="KW-1185">Reference proteome</keyword>
<sequence length="73" mass="7652">MNKLFVSALLAGALIIPSAAAMAGSARTAEPQPPMMTKTKVVKHHHHPSPKNAGAHRQVIPPYQQTPAPAPAN</sequence>
<evidence type="ECO:0000256" key="2">
    <source>
        <dbReference type="SAM" id="SignalP"/>
    </source>
</evidence>
<dbReference type="Proteomes" id="UP001156882">
    <property type="component" value="Unassembled WGS sequence"/>
</dbReference>
<evidence type="ECO:0000313" key="3">
    <source>
        <dbReference type="EMBL" id="GLS22989.1"/>
    </source>
</evidence>
<keyword evidence="2" id="KW-0732">Signal</keyword>
<feature type="compositionally biased region" description="Basic residues" evidence="1">
    <location>
        <begin position="40"/>
        <end position="49"/>
    </location>
</feature>
<feature type="signal peptide" evidence="2">
    <location>
        <begin position="1"/>
        <end position="23"/>
    </location>
</feature>
<name>A0ABQ6CS83_9HYPH</name>
<proteinExistence type="predicted"/>
<reference evidence="4" key="1">
    <citation type="journal article" date="2019" name="Int. J. Syst. Evol. Microbiol.">
        <title>The Global Catalogue of Microorganisms (GCM) 10K type strain sequencing project: providing services to taxonomists for standard genome sequencing and annotation.</title>
        <authorList>
            <consortium name="The Broad Institute Genomics Platform"/>
            <consortium name="The Broad Institute Genome Sequencing Center for Infectious Disease"/>
            <person name="Wu L."/>
            <person name="Ma J."/>
        </authorList>
    </citation>
    <scope>NUCLEOTIDE SEQUENCE [LARGE SCALE GENOMIC DNA]</scope>
    <source>
        <strain evidence="4">NBRC 101365</strain>
    </source>
</reference>
<organism evidence="3 4">
    <name type="scientific">Labrys miyagiensis</name>
    <dbReference type="NCBI Taxonomy" id="346912"/>
    <lineage>
        <taxon>Bacteria</taxon>
        <taxon>Pseudomonadati</taxon>
        <taxon>Pseudomonadota</taxon>
        <taxon>Alphaproteobacteria</taxon>
        <taxon>Hyphomicrobiales</taxon>
        <taxon>Xanthobacteraceae</taxon>
        <taxon>Labrys</taxon>
    </lineage>
</organism>
<gene>
    <name evidence="3" type="ORF">GCM10007874_60090</name>
</gene>
<evidence type="ECO:0000256" key="1">
    <source>
        <dbReference type="SAM" id="MobiDB-lite"/>
    </source>
</evidence>
<dbReference type="RefSeq" id="WP_284315926.1">
    <property type="nucleotide sequence ID" value="NZ_BSPC01000068.1"/>
</dbReference>
<dbReference type="EMBL" id="BSPC01000068">
    <property type="protein sequence ID" value="GLS22989.1"/>
    <property type="molecule type" value="Genomic_DNA"/>
</dbReference>
<accession>A0ABQ6CS83</accession>
<feature type="region of interest" description="Disordered" evidence="1">
    <location>
        <begin position="26"/>
        <end position="73"/>
    </location>
</feature>
<feature type="chain" id="PRO_5047087087" evidence="2">
    <location>
        <begin position="24"/>
        <end position="73"/>
    </location>
</feature>
<evidence type="ECO:0000313" key="4">
    <source>
        <dbReference type="Proteomes" id="UP001156882"/>
    </source>
</evidence>
<comment type="caution">
    <text evidence="3">The sequence shown here is derived from an EMBL/GenBank/DDBJ whole genome shotgun (WGS) entry which is preliminary data.</text>
</comment>
<protein>
    <submittedName>
        <fullName evidence="3">Uncharacterized protein</fullName>
    </submittedName>
</protein>